<dbReference type="NCBIfam" id="TIGR00473">
    <property type="entry name" value="pssA"/>
    <property type="match status" value="1"/>
</dbReference>
<proteinExistence type="inferred from homology"/>
<dbReference type="InterPro" id="IPR004533">
    <property type="entry name" value="CDP-diaglyc--ser_O-PTrfase"/>
</dbReference>
<name>A0A4Y8UM07_9GAMM</name>
<dbReference type="InterPro" id="IPR050324">
    <property type="entry name" value="CDP-alcohol_PTase-I"/>
</dbReference>
<gene>
    <name evidence="18" type="primary">pssA</name>
    <name evidence="18" type="ORF">E3W66_01545</name>
</gene>
<dbReference type="GO" id="GO:0016020">
    <property type="term" value="C:membrane"/>
    <property type="evidence" value="ECO:0007669"/>
    <property type="project" value="InterPro"/>
</dbReference>
<dbReference type="EC" id="2.7.8.8" evidence="4"/>
<dbReference type="GO" id="GO:0008654">
    <property type="term" value="P:phospholipid biosynthetic process"/>
    <property type="evidence" value="ECO:0007669"/>
    <property type="project" value="UniProtKB-KW"/>
</dbReference>
<evidence type="ECO:0000256" key="7">
    <source>
        <dbReference type="ARBA" id="ARBA00022679"/>
    </source>
</evidence>
<feature type="transmembrane region" description="Helical" evidence="17">
    <location>
        <begin position="214"/>
        <end position="231"/>
    </location>
</feature>
<comment type="similarity">
    <text evidence="3 15">Belongs to the CDP-alcohol phosphatidyltransferase class-I family.</text>
</comment>
<evidence type="ECO:0000256" key="8">
    <source>
        <dbReference type="ARBA" id="ARBA00022692"/>
    </source>
</evidence>
<evidence type="ECO:0000256" key="12">
    <source>
        <dbReference type="ARBA" id="ARBA00023209"/>
    </source>
</evidence>
<feature type="transmembrane region" description="Helical" evidence="17">
    <location>
        <begin position="131"/>
        <end position="151"/>
    </location>
</feature>
<evidence type="ECO:0000256" key="3">
    <source>
        <dbReference type="ARBA" id="ARBA00010441"/>
    </source>
</evidence>
<comment type="subcellular location">
    <subcellularLocation>
        <location evidence="2">Endomembrane system</location>
        <topology evidence="2">Multi-pass membrane protein</topology>
    </subcellularLocation>
</comment>
<dbReference type="PANTHER" id="PTHR14269:SF61">
    <property type="entry name" value="CDP-DIACYLGLYCEROL--SERINE O-PHOSPHATIDYLTRANSFERASE"/>
    <property type="match status" value="1"/>
</dbReference>
<accession>A0A4Y8UM07</accession>
<dbReference type="InterPro" id="IPR043130">
    <property type="entry name" value="CDP-OH_PTrfase_TM_dom"/>
</dbReference>
<keyword evidence="11 17" id="KW-0472">Membrane</keyword>
<dbReference type="Pfam" id="PF01066">
    <property type="entry name" value="CDP-OH_P_transf"/>
    <property type="match status" value="1"/>
</dbReference>
<dbReference type="InterPro" id="IPR048254">
    <property type="entry name" value="CDP_ALCOHOL_P_TRANSF_CS"/>
</dbReference>
<reference evidence="18 19" key="1">
    <citation type="submission" date="2019-03" db="EMBL/GenBank/DDBJ databases">
        <title>Draft genome of Gammaproteobacteria bacterium LSUCC0057, a member of the SAR92 clade.</title>
        <authorList>
            <person name="Lanclos V.C."/>
            <person name="Doiron C."/>
            <person name="Henson M.W."/>
            <person name="Thrash J.C."/>
        </authorList>
    </citation>
    <scope>NUCLEOTIDE SEQUENCE [LARGE SCALE GENOMIC DNA]</scope>
    <source>
        <strain evidence="18 19">LSUCC0057</strain>
    </source>
</reference>
<evidence type="ECO:0000256" key="10">
    <source>
        <dbReference type="ARBA" id="ARBA00023098"/>
    </source>
</evidence>
<evidence type="ECO:0000256" key="2">
    <source>
        <dbReference type="ARBA" id="ARBA00004127"/>
    </source>
</evidence>
<evidence type="ECO:0000313" key="19">
    <source>
        <dbReference type="Proteomes" id="UP000298133"/>
    </source>
</evidence>
<comment type="catalytic activity">
    <reaction evidence="1">
        <text>a CDP-1,2-diacyl-sn-glycerol + L-serine = a 1,2-diacyl-sn-glycero-3-phospho-L-serine + CMP + H(+)</text>
        <dbReference type="Rhea" id="RHEA:16913"/>
        <dbReference type="ChEBI" id="CHEBI:15378"/>
        <dbReference type="ChEBI" id="CHEBI:33384"/>
        <dbReference type="ChEBI" id="CHEBI:57262"/>
        <dbReference type="ChEBI" id="CHEBI:58332"/>
        <dbReference type="ChEBI" id="CHEBI:60377"/>
        <dbReference type="EC" id="2.7.8.8"/>
    </reaction>
</comment>
<evidence type="ECO:0000256" key="5">
    <source>
        <dbReference type="ARBA" id="ARBA00017171"/>
    </source>
</evidence>
<dbReference type="GO" id="GO:0012505">
    <property type="term" value="C:endomembrane system"/>
    <property type="evidence" value="ECO:0007669"/>
    <property type="project" value="UniProtKB-SubCell"/>
</dbReference>
<feature type="region of interest" description="Disordered" evidence="16">
    <location>
        <begin position="256"/>
        <end position="291"/>
    </location>
</feature>
<dbReference type="Proteomes" id="UP000298133">
    <property type="component" value="Unassembled WGS sequence"/>
</dbReference>
<evidence type="ECO:0000256" key="16">
    <source>
        <dbReference type="SAM" id="MobiDB-lite"/>
    </source>
</evidence>
<comment type="caution">
    <text evidence="18">The sequence shown here is derived from an EMBL/GenBank/DDBJ whole genome shotgun (WGS) entry which is preliminary data.</text>
</comment>
<dbReference type="PANTHER" id="PTHR14269">
    <property type="entry name" value="CDP-DIACYLGLYCEROL--GLYCEROL-3-PHOSPHATE 3-PHOSPHATIDYLTRANSFERASE-RELATED"/>
    <property type="match status" value="1"/>
</dbReference>
<evidence type="ECO:0000256" key="11">
    <source>
        <dbReference type="ARBA" id="ARBA00023136"/>
    </source>
</evidence>
<evidence type="ECO:0000313" key="18">
    <source>
        <dbReference type="EMBL" id="TFH68669.1"/>
    </source>
</evidence>
<evidence type="ECO:0000256" key="13">
    <source>
        <dbReference type="ARBA" id="ARBA00023264"/>
    </source>
</evidence>
<organism evidence="18 19">
    <name type="scientific">Gammaproteobacteria bacterium LSUCC0057</name>
    <dbReference type="NCBI Taxonomy" id="2559237"/>
    <lineage>
        <taxon>Bacteria</taxon>
        <taxon>Pseudomonadati</taxon>
        <taxon>Pseudomonadota</taxon>
        <taxon>Gammaproteobacteria</taxon>
        <taxon>Cellvibrionales</taxon>
        <taxon>Porticoccaceae</taxon>
        <taxon>SAR92 clade</taxon>
    </lineage>
</organism>
<feature type="transmembrane region" description="Helical" evidence="17">
    <location>
        <begin position="100"/>
        <end position="119"/>
    </location>
</feature>
<dbReference type="GO" id="GO:0003882">
    <property type="term" value="F:CDP-diacylglycerol-serine O-phosphatidyltransferase activity"/>
    <property type="evidence" value="ECO:0007669"/>
    <property type="project" value="UniProtKB-EC"/>
</dbReference>
<evidence type="ECO:0000256" key="4">
    <source>
        <dbReference type="ARBA" id="ARBA00013174"/>
    </source>
</evidence>
<dbReference type="EMBL" id="SPIA01000001">
    <property type="protein sequence ID" value="TFH68669.1"/>
    <property type="molecule type" value="Genomic_DNA"/>
</dbReference>
<feature type="transmembrane region" description="Helical" evidence="17">
    <location>
        <begin position="188"/>
        <end position="208"/>
    </location>
</feature>
<evidence type="ECO:0000256" key="6">
    <source>
        <dbReference type="ARBA" id="ARBA00022516"/>
    </source>
</evidence>
<dbReference type="AlphaFoldDB" id="A0A4Y8UM07"/>
<keyword evidence="12" id="KW-0594">Phospholipid biosynthesis</keyword>
<evidence type="ECO:0000256" key="9">
    <source>
        <dbReference type="ARBA" id="ARBA00022989"/>
    </source>
</evidence>
<dbReference type="OrthoDB" id="9777147at2"/>
<sequence>MSDQPARKRGIYLLPNLLTTAAMFGGFYAILAGFSGDFEMAAIAIFVAMVFDGLDGRVARLTHTESDFGVQYDSLSDMVSFGVAPAVLCYSWMLQGLGKLGWAAAFIYASCAALRLARFNTQVKGDDKRHFIGVPSPIAAAVVAAFVWSGAQLQPSTPLAVLAALVTVGAGLLMVVNLRYPSFKEVDLHGKVPFVVMFAIAVGFALISMDPPKFFLLFALGYCAMAPLLWLQRKWRGSPTDDIQLSDEQIDAVIAGQPERDAAPAEPIAVADQGDSDSAAKQPLANDEKTG</sequence>
<dbReference type="Gene3D" id="1.20.120.1760">
    <property type="match status" value="1"/>
</dbReference>
<keyword evidence="10" id="KW-0443">Lipid metabolism</keyword>
<protein>
    <recommendedName>
        <fullName evidence="5">CDP-diacylglycerol--serine O-phosphatidyltransferase</fullName>
        <ecNumber evidence="4">2.7.8.8</ecNumber>
    </recommendedName>
    <alternativeName>
        <fullName evidence="14">Phosphatidylserine synthase</fullName>
    </alternativeName>
</protein>
<evidence type="ECO:0000256" key="1">
    <source>
        <dbReference type="ARBA" id="ARBA00000287"/>
    </source>
</evidence>
<feature type="transmembrane region" description="Helical" evidence="17">
    <location>
        <begin position="12"/>
        <end position="32"/>
    </location>
</feature>
<dbReference type="PROSITE" id="PS00379">
    <property type="entry name" value="CDP_ALCOHOL_P_TRANSF"/>
    <property type="match status" value="1"/>
</dbReference>
<keyword evidence="7 15" id="KW-0808">Transferase</keyword>
<evidence type="ECO:0000256" key="15">
    <source>
        <dbReference type="RuleBase" id="RU003750"/>
    </source>
</evidence>
<keyword evidence="9 17" id="KW-1133">Transmembrane helix</keyword>
<evidence type="ECO:0000256" key="14">
    <source>
        <dbReference type="ARBA" id="ARBA00032361"/>
    </source>
</evidence>
<feature type="transmembrane region" description="Helical" evidence="17">
    <location>
        <begin position="157"/>
        <end position="176"/>
    </location>
</feature>
<evidence type="ECO:0000256" key="17">
    <source>
        <dbReference type="SAM" id="Phobius"/>
    </source>
</evidence>
<keyword evidence="13" id="KW-1208">Phospholipid metabolism</keyword>
<keyword evidence="8 17" id="KW-0812">Transmembrane</keyword>
<dbReference type="InterPro" id="IPR000462">
    <property type="entry name" value="CDP-OH_P_trans"/>
</dbReference>
<keyword evidence="19" id="KW-1185">Reference proteome</keyword>
<keyword evidence="6" id="KW-0444">Lipid biosynthesis</keyword>